<evidence type="ECO:0000259" key="1">
    <source>
        <dbReference type="Pfam" id="PF01571"/>
    </source>
</evidence>
<sequence>MIDTDYRRKIWSYDVFTGYQTPYLIQNRQPSKIVNYFVASGSNGHDTALSDTAYGEVLDYERPLFFRSDEAGKSIFKLKENVFYFLFFSNIKDFEDLSKQGTFGKARWFNIVKKEYNACRKGVAVIDMTSFTKYQLKSANRSVVDFLQMLCANNIDMPIGTVVHTEMSNEQSGCENDCLVIRLGEYQREAIFLLVSSTSQSTRNIKWLKTHVPEDNSIFLLAVTSLYTALNLIGPKAKYLLFELSDENFNDFARMTCQKNFIDKEALLKQR</sequence>
<dbReference type="Pfam" id="PF01571">
    <property type="entry name" value="GCV_T"/>
    <property type="match status" value="1"/>
</dbReference>
<evidence type="ECO:0000313" key="3">
    <source>
        <dbReference type="EMBL" id="CAF3650798.1"/>
    </source>
</evidence>
<dbReference type="Proteomes" id="UP000663868">
    <property type="component" value="Unassembled WGS sequence"/>
</dbReference>
<organism evidence="2 4">
    <name type="scientific">Adineta steineri</name>
    <dbReference type="NCBI Taxonomy" id="433720"/>
    <lineage>
        <taxon>Eukaryota</taxon>
        <taxon>Metazoa</taxon>
        <taxon>Spiralia</taxon>
        <taxon>Gnathifera</taxon>
        <taxon>Rotifera</taxon>
        <taxon>Eurotatoria</taxon>
        <taxon>Bdelloidea</taxon>
        <taxon>Adinetida</taxon>
        <taxon>Adinetidae</taxon>
        <taxon>Adineta</taxon>
    </lineage>
</organism>
<comment type="caution">
    <text evidence="2">The sequence shown here is derived from an EMBL/GenBank/DDBJ whole genome shotgun (WGS) entry which is preliminary data.</text>
</comment>
<dbReference type="Gene3D" id="3.30.1360.120">
    <property type="entry name" value="Probable tRNA modification gtpase trme, domain 1"/>
    <property type="match status" value="1"/>
</dbReference>
<dbReference type="EMBL" id="CAJOBB010000323">
    <property type="protein sequence ID" value="CAF3650798.1"/>
    <property type="molecule type" value="Genomic_DNA"/>
</dbReference>
<accession>A0A815IRV0</accession>
<dbReference type="InterPro" id="IPR027266">
    <property type="entry name" value="TrmE/GcvT-like"/>
</dbReference>
<dbReference type="PANTHER" id="PTHR43757">
    <property type="entry name" value="AMINOMETHYLTRANSFERASE"/>
    <property type="match status" value="1"/>
</dbReference>
<dbReference type="InterPro" id="IPR028896">
    <property type="entry name" value="GcvT/YgfZ/DmdA"/>
</dbReference>
<name>A0A815IRV0_9BILA</name>
<evidence type="ECO:0000313" key="2">
    <source>
        <dbReference type="EMBL" id="CAF1369507.1"/>
    </source>
</evidence>
<dbReference type="GO" id="GO:0005739">
    <property type="term" value="C:mitochondrion"/>
    <property type="evidence" value="ECO:0007669"/>
    <property type="project" value="TreeGrafter"/>
</dbReference>
<feature type="domain" description="GCVT N-terminal" evidence="1">
    <location>
        <begin position="53"/>
        <end position="263"/>
    </location>
</feature>
<dbReference type="PANTHER" id="PTHR43757:SF15">
    <property type="entry name" value="PYRUVATE DEHYDROGENASE PHOSPHATASE REGULATORY SUBUNIT, MITOCHONDRIAL-LIKE"/>
    <property type="match status" value="1"/>
</dbReference>
<dbReference type="AlphaFoldDB" id="A0A815IRV0"/>
<evidence type="ECO:0000313" key="4">
    <source>
        <dbReference type="Proteomes" id="UP000663860"/>
    </source>
</evidence>
<protein>
    <recommendedName>
        <fullName evidence="1">GCVT N-terminal domain-containing protein</fullName>
    </recommendedName>
</protein>
<dbReference type="EMBL" id="CAJNOE010000983">
    <property type="protein sequence ID" value="CAF1369507.1"/>
    <property type="molecule type" value="Genomic_DNA"/>
</dbReference>
<dbReference type="SUPFAM" id="SSF103025">
    <property type="entry name" value="Folate-binding domain"/>
    <property type="match status" value="1"/>
</dbReference>
<reference evidence="2" key="1">
    <citation type="submission" date="2021-02" db="EMBL/GenBank/DDBJ databases">
        <authorList>
            <person name="Nowell W R."/>
        </authorList>
    </citation>
    <scope>NUCLEOTIDE SEQUENCE</scope>
</reference>
<proteinExistence type="predicted"/>
<gene>
    <name evidence="2" type="ORF">IZO911_LOCUS37780</name>
    <name evidence="3" type="ORF">KXQ929_LOCUS7736</name>
</gene>
<dbReference type="InterPro" id="IPR006222">
    <property type="entry name" value="GCVT_N"/>
</dbReference>
<dbReference type="Proteomes" id="UP000663860">
    <property type="component" value="Unassembled WGS sequence"/>
</dbReference>